<evidence type="ECO:0000313" key="3">
    <source>
        <dbReference type="Proteomes" id="UP001388673"/>
    </source>
</evidence>
<accession>A0AAW0YYC6</accession>
<sequence>MSAYQPIPTSSPPPGSAQADSFPPAPRPDSPSDTDQSAPRGDPSYRPLRSAIRAEFNRPPPPWWKRLLLIFALIGMGWMSVYLGKKGLGGGGTGKKEVIYASRYSDEFKYRPAASPVITEYLPDGRTRIRGASIGSHGVREEDIPLSPAQIVAREKKRREDAREKARERMGLKKSSKKGKKKGKGTGTDLKRDV</sequence>
<feature type="region of interest" description="Disordered" evidence="1">
    <location>
        <begin position="145"/>
        <end position="194"/>
    </location>
</feature>
<reference evidence="2 3" key="1">
    <citation type="journal article" date="2024" name="bioRxiv">
        <title>Comparative genomics of Cryptococcus and Kwoniella reveals pathogenesis evolution and contrasting karyotype dynamics via intercentromeric recombination or chromosome fusion.</title>
        <authorList>
            <person name="Coelho M.A."/>
            <person name="David-Palma M."/>
            <person name="Shea T."/>
            <person name="Bowers K."/>
            <person name="McGinley-Smith S."/>
            <person name="Mohammad A.W."/>
            <person name="Gnirke A."/>
            <person name="Yurkov A.M."/>
            <person name="Nowrousian M."/>
            <person name="Sun S."/>
            <person name="Cuomo C.A."/>
            <person name="Heitman J."/>
        </authorList>
    </citation>
    <scope>NUCLEOTIDE SEQUENCE [LARGE SCALE GENOMIC DNA]</scope>
    <source>
        <strain evidence="2 3">CBS 13917</strain>
    </source>
</reference>
<protein>
    <recommendedName>
        <fullName evidence="4">Cbb3-type cytochrome c oxidase subunit CcoP N-terminal domain-containing protein</fullName>
    </recommendedName>
</protein>
<comment type="caution">
    <text evidence="2">The sequence shown here is derived from an EMBL/GenBank/DDBJ whole genome shotgun (WGS) entry which is preliminary data.</text>
</comment>
<dbReference type="GeneID" id="92181091"/>
<gene>
    <name evidence="2" type="ORF">IAR55_003833</name>
</gene>
<proteinExistence type="predicted"/>
<feature type="region of interest" description="Disordered" evidence="1">
    <location>
        <begin position="1"/>
        <end position="46"/>
    </location>
</feature>
<dbReference type="Proteomes" id="UP001388673">
    <property type="component" value="Unassembled WGS sequence"/>
</dbReference>
<dbReference type="AlphaFoldDB" id="A0AAW0YYC6"/>
<feature type="compositionally biased region" description="Basic and acidic residues" evidence="1">
    <location>
        <begin position="158"/>
        <end position="171"/>
    </location>
</feature>
<evidence type="ECO:0000256" key="1">
    <source>
        <dbReference type="SAM" id="MobiDB-lite"/>
    </source>
</evidence>
<evidence type="ECO:0000313" key="2">
    <source>
        <dbReference type="EMBL" id="KAK8853132.1"/>
    </source>
</evidence>
<dbReference type="KEGG" id="kne:92181091"/>
<dbReference type="EMBL" id="JBCAWK010000007">
    <property type="protein sequence ID" value="KAK8853132.1"/>
    <property type="molecule type" value="Genomic_DNA"/>
</dbReference>
<feature type="compositionally biased region" description="Basic residues" evidence="1">
    <location>
        <begin position="172"/>
        <end position="184"/>
    </location>
</feature>
<name>A0AAW0YYC6_9TREE</name>
<keyword evidence="3" id="KW-1185">Reference proteome</keyword>
<organism evidence="2 3">
    <name type="scientific">Kwoniella newhampshirensis</name>
    <dbReference type="NCBI Taxonomy" id="1651941"/>
    <lineage>
        <taxon>Eukaryota</taxon>
        <taxon>Fungi</taxon>
        <taxon>Dikarya</taxon>
        <taxon>Basidiomycota</taxon>
        <taxon>Agaricomycotina</taxon>
        <taxon>Tremellomycetes</taxon>
        <taxon>Tremellales</taxon>
        <taxon>Cryptococcaceae</taxon>
        <taxon>Kwoniella</taxon>
    </lineage>
</organism>
<evidence type="ECO:0008006" key="4">
    <source>
        <dbReference type="Google" id="ProtNLM"/>
    </source>
</evidence>
<dbReference type="RefSeq" id="XP_066802318.1">
    <property type="nucleotide sequence ID" value="XM_066946939.1"/>
</dbReference>